<dbReference type="InterPro" id="IPR003787">
    <property type="entry name" value="Sulphur_relay_DsrE/F-like"/>
</dbReference>
<dbReference type="NCBIfam" id="TIGR03010">
    <property type="entry name" value="sulf_tusC_dsrF"/>
    <property type="match status" value="1"/>
</dbReference>
<proteinExistence type="inferred from homology"/>
<accession>A0ABQ6E579</accession>
<dbReference type="InterPro" id="IPR017462">
    <property type="entry name" value="Sulphur_relay_TusC/DsrF"/>
</dbReference>
<comment type="similarity">
    <text evidence="1">Belongs to the DsrF/TusC family.</text>
</comment>
<dbReference type="SUPFAM" id="SSF75169">
    <property type="entry name" value="DsrEFH-like"/>
    <property type="match status" value="1"/>
</dbReference>
<dbReference type="InterPro" id="IPR027396">
    <property type="entry name" value="DsrEFH-like"/>
</dbReference>
<reference evidence="3" key="1">
    <citation type="journal article" date="2019" name="Int. J. Syst. Evol. Microbiol.">
        <title>The Global Catalogue of Microorganisms (GCM) 10K type strain sequencing project: providing services to taxonomists for standard genome sequencing and annotation.</title>
        <authorList>
            <consortium name="The Broad Institute Genomics Platform"/>
            <consortium name="The Broad Institute Genome Sequencing Center for Infectious Disease"/>
            <person name="Wu L."/>
            <person name="Ma J."/>
        </authorList>
    </citation>
    <scope>NUCLEOTIDE SEQUENCE [LARGE SCALE GENOMIC DNA]</scope>
    <source>
        <strain evidence="3">NBRC 103166</strain>
    </source>
</reference>
<dbReference type="PANTHER" id="PTHR38780:SF1">
    <property type="entry name" value="PROTEIN TUSC"/>
    <property type="match status" value="1"/>
</dbReference>
<name>A0ABQ6E579_9GAMM</name>
<organism evidence="2 3">
    <name type="scientific">Psychromonas marina</name>
    <dbReference type="NCBI Taxonomy" id="88364"/>
    <lineage>
        <taxon>Bacteria</taxon>
        <taxon>Pseudomonadati</taxon>
        <taxon>Pseudomonadota</taxon>
        <taxon>Gammaproteobacteria</taxon>
        <taxon>Alteromonadales</taxon>
        <taxon>Psychromonadaceae</taxon>
        <taxon>Psychromonas</taxon>
    </lineage>
</organism>
<sequence>MIEKKIGIINRTLPHGTAFGRESLDLTLAMSAFNESLSLFFIGDGIYQLLDGHNPSESLQKHYQPLFKMLELYDVENIYVCEKSLMQRAIAQSDLLIDVTLVDQQRLKTKLAVQDQLLSF</sequence>
<dbReference type="PANTHER" id="PTHR38780">
    <property type="entry name" value="PROTEIN TUSC"/>
    <property type="match status" value="1"/>
</dbReference>
<dbReference type="Proteomes" id="UP001157353">
    <property type="component" value="Unassembled WGS sequence"/>
</dbReference>
<dbReference type="EMBL" id="BSPQ01000025">
    <property type="protein sequence ID" value="GLS92470.1"/>
    <property type="molecule type" value="Genomic_DNA"/>
</dbReference>
<dbReference type="NCBIfam" id="NF001238">
    <property type="entry name" value="PRK00211.1"/>
    <property type="match status" value="1"/>
</dbReference>
<dbReference type="Gene3D" id="3.40.1260.10">
    <property type="entry name" value="DsrEFH-like"/>
    <property type="match status" value="1"/>
</dbReference>
<evidence type="ECO:0000256" key="1">
    <source>
        <dbReference type="ARBA" id="ARBA00005996"/>
    </source>
</evidence>
<evidence type="ECO:0000313" key="2">
    <source>
        <dbReference type="EMBL" id="GLS92470.1"/>
    </source>
</evidence>
<keyword evidence="3" id="KW-1185">Reference proteome</keyword>
<evidence type="ECO:0000313" key="3">
    <source>
        <dbReference type="Proteomes" id="UP001157353"/>
    </source>
</evidence>
<gene>
    <name evidence="2" type="primary">tusC</name>
    <name evidence="2" type="ORF">GCM10007916_35420</name>
</gene>
<protein>
    <submittedName>
        <fullName evidence="2">Protein TusC</fullName>
    </submittedName>
</protein>
<comment type="caution">
    <text evidence="2">The sequence shown here is derived from an EMBL/GenBank/DDBJ whole genome shotgun (WGS) entry which is preliminary data.</text>
</comment>
<dbReference type="Pfam" id="PF02635">
    <property type="entry name" value="DsrE"/>
    <property type="match status" value="1"/>
</dbReference>
<dbReference type="RefSeq" id="WP_284205574.1">
    <property type="nucleotide sequence ID" value="NZ_BSPQ01000025.1"/>
</dbReference>